<dbReference type="AlphaFoldDB" id="A0A109W234"/>
<dbReference type="InterPro" id="IPR028098">
    <property type="entry name" value="Glyco_trans_4-like_N"/>
</dbReference>
<evidence type="ECO:0000256" key="1">
    <source>
        <dbReference type="ARBA" id="ARBA00022676"/>
    </source>
</evidence>
<dbReference type="RefSeq" id="WP_067939663.1">
    <property type="nucleotide sequence ID" value="NZ_CAUHMM010000087.1"/>
</dbReference>
<evidence type="ECO:0000313" key="5">
    <source>
        <dbReference type="Proteomes" id="UP000065220"/>
    </source>
</evidence>
<dbReference type="GO" id="GO:0016757">
    <property type="term" value="F:glycosyltransferase activity"/>
    <property type="evidence" value="ECO:0007669"/>
    <property type="project" value="UniProtKB-KW"/>
</dbReference>
<keyword evidence="5" id="KW-1185">Reference proteome</keyword>
<dbReference type="STRING" id="111015.AXF14_01700"/>
<accession>A0A109W234</accession>
<name>A0A109W234_ACTRD</name>
<keyword evidence="1" id="KW-0328">Glycosyltransferase</keyword>
<evidence type="ECO:0000256" key="2">
    <source>
        <dbReference type="ARBA" id="ARBA00022679"/>
    </source>
</evidence>
<dbReference type="KEGG" id="ard:AXF14_01700"/>
<dbReference type="OrthoDB" id="506201at2"/>
<dbReference type="SUPFAM" id="SSF53756">
    <property type="entry name" value="UDP-Glycosyltransferase/glycogen phosphorylase"/>
    <property type="match status" value="1"/>
</dbReference>
<dbReference type="Gene3D" id="3.40.50.2000">
    <property type="entry name" value="Glycogen Phosphorylase B"/>
    <property type="match status" value="1"/>
</dbReference>
<feature type="domain" description="Glycosyltransferase subfamily 4-like N-terminal" evidence="3">
    <location>
        <begin position="15"/>
        <end position="176"/>
    </location>
</feature>
<evidence type="ECO:0000259" key="3">
    <source>
        <dbReference type="Pfam" id="PF13439"/>
    </source>
</evidence>
<dbReference type="EMBL" id="CP014228">
    <property type="protein sequence ID" value="AMD86553.1"/>
    <property type="molecule type" value="Genomic_DNA"/>
</dbReference>
<dbReference type="Pfam" id="PF13439">
    <property type="entry name" value="Glyco_transf_4"/>
    <property type="match status" value="1"/>
</dbReference>
<proteinExistence type="predicted"/>
<organism evidence="4 5">
    <name type="scientific">Actinomyces radicidentis</name>
    <dbReference type="NCBI Taxonomy" id="111015"/>
    <lineage>
        <taxon>Bacteria</taxon>
        <taxon>Bacillati</taxon>
        <taxon>Actinomycetota</taxon>
        <taxon>Actinomycetes</taxon>
        <taxon>Actinomycetales</taxon>
        <taxon>Actinomycetaceae</taxon>
        <taxon>Actinomyces</taxon>
    </lineage>
</organism>
<evidence type="ECO:0000313" key="4">
    <source>
        <dbReference type="EMBL" id="AMD86553.1"/>
    </source>
</evidence>
<protein>
    <recommendedName>
        <fullName evidence="3">Glycosyltransferase subfamily 4-like N-terminal domain-containing protein</fullName>
    </recommendedName>
</protein>
<sequence length="218" mass="23876">MHVLLLSSGWPEPSIGGSGRPLPELAAMLQRAGHTVGAVILEPTPVGRRPKPLTVRTEDGVVIVQGGVQTIRVGGFPGSRALVRRRTEAALRRYVNAAKARPDVVHVHGAFPGLHMGGYATRRFECGFVYTVHDTSALLGQVAGFRNSELRADMYKVSVRSAIDEPLRQRLSAYWRVGAWHLLPLDDEKVFVDTVVGFYERANGAVLQKKVETDLIDC</sequence>
<keyword evidence="2" id="KW-0808">Transferase</keyword>
<gene>
    <name evidence="4" type="ORF">AXF14_01700</name>
</gene>
<reference evidence="5" key="1">
    <citation type="submission" date="2016-02" db="EMBL/GenBank/DDBJ databases">
        <authorList>
            <person name="Holder M.E."/>
            <person name="Ajami N.J."/>
            <person name="Petrosino J.F."/>
        </authorList>
    </citation>
    <scope>NUCLEOTIDE SEQUENCE [LARGE SCALE GENOMIC DNA]</scope>
    <source>
        <strain evidence="5">CCUG 36733</strain>
    </source>
</reference>
<dbReference type="Proteomes" id="UP000065220">
    <property type="component" value="Chromosome"/>
</dbReference>